<protein>
    <submittedName>
        <fullName evidence="1">Uncharacterized protein</fullName>
    </submittedName>
</protein>
<keyword evidence="2" id="KW-1185">Reference proteome</keyword>
<dbReference type="Proteomes" id="UP000626844">
    <property type="component" value="Unassembled WGS sequence"/>
</dbReference>
<evidence type="ECO:0000313" key="2">
    <source>
        <dbReference type="Proteomes" id="UP000626844"/>
    </source>
</evidence>
<gene>
    <name evidence="1" type="ORF">IC621_16095</name>
</gene>
<reference evidence="1" key="1">
    <citation type="submission" date="2020-09" db="EMBL/GenBank/DDBJ databases">
        <title>A novel bacterium of genus Bacillus, isolated from South China Sea.</title>
        <authorList>
            <person name="Huang H."/>
            <person name="Mo K."/>
            <person name="Hu Y."/>
        </authorList>
    </citation>
    <scope>NUCLEOTIDE SEQUENCE</scope>
    <source>
        <strain evidence="1">IB182487</strain>
    </source>
</reference>
<sequence length="46" mass="5132">MKWEIRCICCIVRKQKKLEEALDYIVVQGLQAVEVGTGGYPGECSS</sequence>
<proteinExistence type="predicted"/>
<dbReference type="AlphaFoldDB" id="A0A926S285"/>
<evidence type="ECO:0000313" key="1">
    <source>
        <dbReference type="EMBL" id="MBD1381754.1"/>
    </source>
</evidence>
<organism evidence="1 2">
    <name type="scientific">Metabacillus arenae</name>
    <dbReference type="NCBI Taxonomy" id="2771434"/>
    <lineage>
        <taxon>Bacteria</taxon>
        <taxon>Bacillati</taxon>
        <taxon>Bacillota</taxon>
        <taxon>Bacilli</taxon>
        <taxon>Bacillales</taxon>
        <taxon>Bacillaceae</taxon>
        <taxon>Metabacillus</taxon>
    </lineage>
</organism>
<accession>A0A926S285</accession>
<name>A0A926S285_9BACI</name>
<comment type="caution">
    <text evidence="1">The sequence shown here is derived from an EMBL/GenBank/DDBJ whole genome shotgun (WGS) entry which is preliminary data.</text>
</comment>
<dbReference type="EMBL" id="JACXAI010000021">
    <property type="protein sequence ID" value="MBD1381754.1"/>
    <property type="molecule type" value="Genomic_DNA"/>
</dbReference>